<dbReference type="OrthoDB" id="412286at2759"/>
<proteinExistence type="inferred from homology"/>
<dbReference type="GO" id="GO:0016579">
    <property type="term" value="P:protein deubiquitination"/>
    <property type="evidence" value="ECO:0007669"/>
    <property type="project" value="TreeGrafter"/>
</dbReference>
<evidence type="ECO:0000256" key="2">
    <source>
        <dbReference type="ARBA" id="ARBA00022670"/>
    </source>
</evidence>
<organism evidence="6 7">
    <name type="scientific">Cinnamomum micranthum f. kanehirae</name>
    <dbReference type="NCBI Taxonomy" id="337451"/>
    <lineage>
        <taxon>Eukaryota</taxon>
        <taxon>Viridiplantae</taxon>
        <taxon>Streptophyta</taxon>
        <taxon>Embryophyta</taxon>
        <taxon>Tracheophyta</taxon>
        <taxon>Spermatophyta</taxon>
        <taxon>Magnoliopsida</taxon>
        <taxon>Magnoliidae</taxon>
        <taxon>Laurales</taxon>
        <taxon>Lauraceae</taxon>
        <taxon>Cinnamomum</taxon>
    </lineage>
</organism>
<keyword evidence="3" id="KW-0378">Hydrolase</keyword>
<dbReference type="PANTHER" id="PTHR12378">
    <property type="entry name" value="DESUMOYLATING ISOPEPTIDASE"/>
    <property type="match status" value="1"/>
</dbReference>
<gene>
    <name evidence="6" type="ORF">CKAN_01128400</name>
</gene>
<dbReference type="Pfam" id="PF05903">
    <property type="entry name" value="Peptidase_C97"/>
    <property type="match status" value="1"/>
</dbReference>
<dbReference type="SMART" id="SM01179">
    <property type="entry name" value="DUF862"/>
    <property type="match status" value="1"/>
</dbReference>
<dbReference type="Proteomes" id="UP000283530">
    <property type="component" value="Unassembled WGS sequence"/>
</dbReference>
<keyword evidence="7" id="KW-1185">Reference proteome</keyword>
<evidence type="ECO:0000256" key="1">
    <source>
        <dbReference type="ARBA" id="ARBA00008140"/>
    </source>
</evidence>
<feature type="region of interest" description="Disordered" evidence="4">
    <location>
        <begin position="159"/>
        <end position="194"/>
    </location>
</feature>
<dbReference type="EMBL" id="QPKB01000004">
    <property type="protein sequence ID" value="RWR82560.1"/>
    <property type="molecule type" value="Genomic_DNA"/>
</dbReference>
<feature type="domain" description="PPPDE" evidence="5">
    <location>
        <begin position="15"/>
        <end position="152"/>
    </location>
</feature>
<protein>
    <submittedName>
        <fullName evidence="6">DeSI-like protein</fullName>
    </submittedName>
</protein>
<evidence type="ECO:0000259" key="5">
    <source>
        <dbReference type="PROSITE" id="PS51858"/>
    </source>
</evidence>
<dbReference type="STRING" id="337451.A0A3S3N852"/>
<dbReference type="PROSITE" id="PS51858">
    <property type="entry name" value="PPPDE"/>
    <property type="match status" value="1"/>
</dbReference>
<accession>A0A3S3N852</accession>
<comment type="similarity">
    <text evidence="1">Belongs to the DeSI family.</text>
</comment>
<dbReference type="GO" id="GO:0006508">
    <property type="term" value="P:proteolysis"/>
    <property type="evidence" value="ECO:0007669"/>
    <property type="project" value="UniProtKB-KW"/>
</dbReference>
<evidence type="ECO:0000256" key="4">
    <source>
        <dbReference type="SAM" id="MobiDB-lite"/>
    </source>
</evidence>
<dbReference type="PANTHER" id="PTHR12378:SF17">
    <property type="entry name" value="OS06G0182100 PROTEIN"/>
    <property type="match status" value="1"/>
</dbReference>
<name>A0A3S3N852_9MAGN</name>
<sequence length="220" mass="24517">MLIKCAPSIRKIGTVPVYLNVYDISPINGCTSVIGLGMYHSGIQVHDVEYAFGAHDSESSGIFECEPRKCPGFTFKKSILIGWTTKGPKDAWGFMEEMAEEYKGNTYHLITRNCNHFCKDACTRLTGNRIPSWVNRLAKIGLMFNCIFPKNVDVERVRQKSKSDVENKKKKARRNSIGGCPSSPSFYDGPDSMMETARSSRRVSSLSAPPFLVSSAMLNI</sequence>
<reference evidence="6 7" key="1">
    <citation type="journal article" date="2019" name="Nat. Plants">
        <title>Stout camphor tree genome fills gaps in understanding of flowering plant genome evolution.</title>
        <authorList>
            <person name="Chaw S.M."/>
            <person name="Liu Y.C."/>
            <person name="Wu Y.W."/>
            <person name="Wang H.Y."/>
            <person name="Lin C.I."/>
            <person name="Wu C.S."/>
            <person name="Ke H.M."/>
            <person name="Chang L.Y."/>
            <person name="Hsu C.Y."/>
            <person name="Yang H.T."/>
            <person name="Sudianto E."/>
            <person name="Hsu M.H."/>
            <person name="Wu K.P."/>
            <person name="Wang L.N."/>
            <person name="Leebens-Mack J.H."/>
            <person name="Tsai I.J."/>
        </authorList>
    </citation>
    <scope>NUCLEOTIDE SEQUENCE [LARGE SCALE GENOMIC DNA]</scope>
    <source>
        <strain evidence="7">cv. Chaw 1501</strain>
        <tissue evidence="6">Young leaves</tissue>
    </source>
</reference>
<dbReference type="InterPro" id="IPR042266">
    <property type="entry name" value="PPPDE_sf"/>
</dbReference>
<dbReference type="InterPro" id="IPR008580">
    <property type="entry name" value="PPPDE_dom"/>
</dbReference>
<evidence type="ECO:0000256" key="3">
    <source>
        <dbReference type="ARBA" id="ARBA00022801"/>
    </source>
</evidence>
<dbReference type="AlphaFoldDB" id="A0A3S3N852"/>
<dbReference type="GO" id="GO:0101005">
    <property type="term" value="F:deubiquitinase activity"/>
    <property type="evidence" value="ECO:0007669"/>
    <property type="project" value="TreeGrafter"/>
</dbReference>
<evidence type="ECO:0000313" key="6">
    <source>
        <dbReference type="EMBL" id="RWR82560.1"/>
    </source>
</evidence>
<comment type="caution">
    <text evidence="6">The sequence shown here is derived from an EMBL/GenBank/DDBJ whole genome shotgun (WGS) entry which is preliminary data.</text>
</comment>
<evidence type="ECO:0000313" key="7">
    <source>
        <dbReference type="Proteomes" id="UP000283530"/>
    </source>
</evidence>
<keyword evidence="2" id="KW-0645">Protease</keyword>
<dbReference type="Gene3D" id="3.90.1720.30">
    <property type="entry name" value="PPPDE domains"/>
    <property type="match status" value="1"/>
</dbReference>